<keyword evidence="6" id="KW-0539">Nucleus</keyword>
<dbReference type="PANTHER" id="PTHR23226:SF416">
    <property type="entry name" value="FI01424P"/>
    <property type="match status" value="1"/>
</dbReference>
<dbReference type="Proteomes" id="UP000629713">
    <property type="component" value="Unassembled WGS sequence"/>
</dbReference>
<dbReference type="GO" id="GO:0000981">
    <property type="term" value="F:DNA-binding transcription factor activity, RNA polymerase II-specific"/>
    <property type="evidence" value="ECO:0007669"/>
    <property type="project" value="TreeGrafter"/>
</dbReference>
<dbReference type="PROSITE" id="PS50157">
    <property type="entry name" value="ZINC_FINGER_C2H2_2"/>
    <property type="match status" value="2"/>
</dbReference>
<dbReference type="AlphaFoldDB" id="A0A852F3X2"/>
<evidence type="ECO:0000313" key="10">
    <source>
        <dbReference type="Proteomes" id="UP000629713"/>
    </source>
</evidence>
<keyword evidence="5" id="KW-0862">Zinc</keyword>
<organism evidence="9 10">
    <name type="scientific">Peucedramus taeniatus</name>
    <name type="common">Olive warbler</name>
    <dbReference type="NCBI Taxonomy" id="135441"/>
    <lineage>
        <taxon>Eukaryota</taxon>
        <taxon>Metazoa</taxon>
        <taxon>Chordata</taxon>
        <taxon>Craniata</taxon>
        <taxon>Vertebrata</taxon>
        <taxon>Euteleostomi</taxon>
        <taxon>Archelosauria</taxon>
        <taxon>Archosauria</taxon>
        <taxon>Dinosauria</taxon>
        <taxon>Saurischia</taxon>
        <taxon>Theropoda</taxon>
        <taxon>Coelurosauria</taxon>
        <taxon>Aves</taxon>
        <taxon>Neognathae</taxon>
        <taxon>Neoaves</taxon>
        <taxon>Telluraves</taxon>
        <taxon>Australaves</taxon>
        <taxon>Passeriformes</taxon>
        <taxon>Passeroidea</taxon>
        <taxon>Fringillidae</taxon>
        <taxon>Peucedraminae</taxon>
        <taxon>Peucedramus</taxon>
    </lineage>
</organism>
<evidence type="ECO:0000256" key="1">
    <source>
        <dbReference type="ARBA" id="ARBA00004123"/>
    </source>
</evidence>
<evidence type="ECO:0000256" key="7">
    <source>
        <dbReference type="PROSITE-ProRule" id="PRU00042"/>
    </source>
</evidence>
<feature type="non-terminal residue" evidence="9">
    <location>
        <position position="1"/>
    </location>
</feature>
<comment type="caution">
    <text evidence="9">The sequence shown here is derived from an EMBL/GenBank/DDBJ whole genome shotgun (WGS) entry which is preliminary data.</text>
</comment>
<dbReference type="GO" id="GO:0008270">
    <property type="term" value="F:zinc ion binding"/>
    <property type="evidence" value="ECO:0007669"/>
    <property type="project" value="UniProtKB-KW"/>
</dbReference>
<protein>
    <submittedName>
        <fullName evidence="9">ZNF10 protein</fullName>
    </submittedName>
</protein>
<dbReference type="PANTHER" id="PTHR23226">
    <property type="entry name" value="ZINC FINGER AND SCAN DOMAIN-CONTAINING"/>
    <property type="match status" value="1"/>
</dbReference>
<dbReference type="SMART" id="SM00355">
    <property type="entry name" value="ZnF_C2H2"/>
    <property type="match status" value="1"/>
</dbReference>
<evidence type="ECO:0000256" key="5">
    <source>
        <dbReference type="ARBA" id="ARBA00022833"/>
    </source>
</evidence>
<evidence type="ECO:0000256" key="6">
    <source>
        <dbReference type="ARBA" id="ARBA00023242"/>
    </source>
</evidence>
<feature type="non-terminal residue" evidence="9">
    <location>
        <position position="55"/>
    </location>
</feature>
<evidence type="ECO:0000256" key="3">
    <source>
        <dbReference type="ARBA" id="ARBA00022737"/>
    </source>
</evidence>
<evidence type="ECO:0000259" key="8">
    <source>
        <dbReference type="PROSITE" id="PS50157"/>
    </source>
</evidence>
<dbReference type="EMBL" id="WBNO01009207">
    <property type="protein sequence ID" value="NXQ13237.1"/>
    <property type="molecule type" value="Genomic_DNA"/>
</dbReference>
<name>A0A852F3X2_PEUTA</name>
<sequence>SSNLLQHQRTHREEKPFRCPDCGQGFRLKGHLVTHQRTHTRERPYECGECGKSFN</sequence>
<evidence type="ECO:0000256" key="2">
    <source>
        <dbReference type="ARBA" id="ARBA00022723"/>
    </source>
</evidence>
<gene>
    <name evidence="9" type="primary">Znf10</name>
    <name evidence="9" type="ORF">PEUTAE_R15288</name>
</gene>
<proteinExistence type="predicted"/>
<accession>A0A852F3X2</accession>
<dbReference type="FunFam" id="3.30.160.60:FF:001049">
    <property type="entry name" value="zinc finger protein 319"/>
    <property type="match status" value="1"/>
</dbReference>
<keyword evidence="2" id="KW-0479">Metal-binding</keyword>
<keyword evidence="3" id="KW-0677">Repeat</keyword>
<keyword evidence="10" id="KW-1185">Reference proteome</keyword>
<dbReference type="InterPro" id="IPR013087">
    <property type="entry name" value="Znf_C2H2_type"/>
</dbReference>
<dbReference type="SUPFAM" id="SSF57667">
    <property type="entry name" value="beta-beta-alpha zinc fingers"/>
    <property type="match status" value="1"/>
</dbReference>
<comment type="subcellular location">
    <subcellularLocation>
        <location evidence="1">Nucleus</location>
    </subcellularLocation>
</comment>
<reference evidence="9" key="1">
    <citation type="submission" date="2019-09" db="EMBL/GenBank/DDBJ databases">
        <title>Bird 10,000 Genomes (B10K) Project - Family phase.</title>
        <authorList>
            <person name="Zhang G."/>
        </authorList>
    </citation>
    <scope>NUCLEOTIDE SEQUENCE</scope>
    <source>
        <strain evidence="9">B10K-DU-002-52</strain>
        <tissue evidence="9">Muscle</tissue>
    </source>
</reference>
<dbReference type="GO" id="GO:0000978">
    <property type="term" value="F:RNA polymerase II cis-regulatory region sequence-specific DNA binding"/>
    <property type="evidence" value="ECO:0007669"/>
    <property type="project" value="TreeGrafter"/>
</dbReference>
<dbReference type="Pfam" id="PF00096">
    <property type="entry name" value="zf-C2H2"/>
    <property type="match status" value="1"/>
</dbReference>
<dbReference type="Gene3D" id="3.30.160.60">
    <property type="entry name" value="Classic Zinc Finger"/>
    <property type="match status" value="3"/>
</dbReference>
<evidence type="ECO:0000313" key="9">
    <source>
        <dbReference type="EMBL" id="NXQ13237.1"/>
    </source>
</evidence>
<feature type="domain" description="C2H2-type" evidence="8">
    <location>
        <begin position="17"/>
        <end position="44"/>
    </location>
</feature>
<dbReference type="InterPro" id="IPR036236">
    <property type="entry name" value="Znf_C2H2_sf"/>
</dbReference>
<evidence type="ECO:0000256" key="4">
    <source>
        <dbReference type="ARBA" id="ARBA00022771"/>
    </source>
</evidence>
<dbReference type="FunFam" id="3.30.160.60:FF:002343">
    <property type="entry name" value="Zinc finger protein 33A"/>
    <property type="match status" value="1"/>
</dbReference>
<feature type="domain" description="C2H2-type" evidence="8">
    <location>
        <begin position="45"/>
        <end position="55"/>
    </location>
</feature>
<dbReference type="GO" id="GO:0005634">
    <property type="term" value="C:nucleus"/>
    <property type="evidence" value="ECO:0007669"/>
    <property type="project" value="UniProtKB-SubCell"/>
</dbReference>
<dbReference type="PROSITE" id="PS00028">
    <property type="entry name" value="ZINC_FINGER_C2H2_1"/>
    <property type="match status" value="1"/>
</dbReference>
<keyword evidence="4 7" id="KW-0863">Zinc-finger</keyword>